<evidence type="ECO:0000313" key="3">
    <source>
        <dbReference type="Proteomes" id="UP000190911"/>
    </source>
</evidence>
<organism evidence="2 3">
    <name type="scientific">Vreelandella subglaciescola</name>
    <dbReference type="NCBI Taxonomy" id="29571"/>
    <lineage>
        <taxon>Bacteria</taxon>
        <taxon>Pseudomonadati</taxon>
        <taxon>Pseudomonadota</taxon>
        <taxon>Gammaproteobacteria</taxon>
        <taxon>Oceanospirillales</taxon>
        <taxon>Halomonadaceae</taxon>
        <taxon>Vreelandella</taxon>
    </lineage>
</organism>
<keyword evidence="1" id="KW-1133">Transmembrane helix</keyword>
<dbReference type="RefSeq" id="WP_079552709.1">
    <property type="nucleotide sequence ID" value="NZ_LT670847.1"/>
</dbReference>
<gene>
    <name evidence="2" type="ORF">SAMN05878437_1598</name>
</gene>
<evidence type="ECO:0000313" key="2">
    <source>
        <dbReference type="EMBL" id="SHM17116.1"/>
    </source>
</evidence>
<reference evidence="2 3" key="1">
    <citation type="submission" date="2016-11" db="EMBL/GenBank/DDBJ databases">
        <authorList>
            <person name="Jaros S."/>
            <person name="Januszkiewicz K."/>
            <person name="Wedrychowicz H."/>
        </authorList>
    </citation>
    <scope>NUCLEOTIDE SEQUENCE [LARGE SCALE GENOMIC DNA]</scope>
    <source>
        <strain evidence="2 3">ACAM 12</strain>
    </source>
</reference>
<dbReference type="InterPro" id="IPR046162">
    <property type="entry name" value="DUF6164"/>
</dbReference>
<proteinExistence type="predicted"/>
<dbReference type="InParanoid" id="A0A1M7GLR3"/>
<dbReference type="AlphaFoldDB" id="A0A1M7GLR3"/>
<dbReference type="OrthoDB" id="5569385at2"/>
<keyword evidence="1" id="KW-0472">Membrane</keyword>
<dbReference type="EMBL" id="LT670847">
    <property type="protein sequence ID" value="SHM17116.1"/>
    <property type="molecule type" value="Genomic_DNA"/>
</dbReference>
<dbReference type="Pfam" id="PF19661">
    <property type="entry name" value="DUF6164"/>
    <property type="match status" value="1"/>
</dbReference>
<dbReference type="STRING" id="29571.SAMN05878437_1598"/>
<sequence>MALLLFRLRHVTDEEAQEVRQLLDDRGFDTYETQAGMFRMGVDAIWLRNEHQREAAKAALADYQRERLAQARQEYADAVQRGEKPTQWRRFLAHPLQVTLVIVAVLLIALITLAPFISGINPG</sequence>
<keyword evidence="3" id="KW-1185">Reference proteome</keyword>
<name>A0A1M7GLR3_9GAMM</name>
<evidence type="ECO:0000256" key="1">
    <source>
        <dbReference type="SAM" id="Phobius"/>
    </source>
</evidence>
<protein>
    <submittedName>
        <fullName evidence="2">Uncharacterized protein</fullName>
    </submittedName>
</protein>
<accession>A0A1M7GLR3</accession>
<keyword evidence="1" id="KW-0812">Transmembrane</keyword>
<feature type="transmembrane region" description="Helical" evidence="1">
    <location>
        <begin position="98"/>
        <end position="117"/>
    </location>
</feature>
<dbReference type="Proteomes" id="UP000190911">
    <property type="component" value="Chromosome I"/>
</dbReference>